<comment type="caution">
    <text evidence="3">The sequence shown here is derived from an EMBL/GenBank/DDBJ whole genome shotgun (WGS) entry which is preliminary data.</text>
</comment>
<keyword evidence="4" id="KW-1185">Reference proteome</keyword>
<gene>
    <name evidence="3" type="ORF">ACFPZ3_27405</name>
</gene>
<reference evidence="4" key="1">
    <citation type="journal article" date="2019" name="Int. J. Syst. Evol. Microbiol.">
        <title>The Global Catalogue of Microorganisms (GCM) 10K type strain sequencing project: providing services to taxonomists for standard genome sequencing and annotation.</title>
        <authorList>
            <consortium name="The Broad Institute Genomics Platform"/>
            <consortium name="The Broad Institute Genome Sequencing Center for Infectious Disease"/>
            <person name="Wu L."/>
            <person name="Ma J."/>
        </authorList>
    </citation>
    <scope>NUCLEOTIDE SEQUENCE [LARGE SCALE GENOMIC DNA]</scope>
    <source>
        <strain evidence="4">CCUG 53903</strain>
    </source>
</reference>
<dbReference type="InterPro" id="IPR013320">
    <property type="entry name" value="ConA-like_dom_sf"/>
</dbReference>
<name>A0ABW1CQT8_9ACTN</name>
<dbReference type="InterPro" id="IPR008979">
    <property type="entry name" value="Galactose-bd-like_sf"/>
</dbReference>
<dbReference type="GO" id="GO:0016829">
    <property type="term" value="F:lyase activity"/>
    <property type="evidence" value="ECO:0007669"/>
    <property type="project" value="UniProtKB-KW"/>
</dbReference>
<proteinExistence type="predicted"/>
<dbReference type="Gene3D" id="2.60.120.260">
    <property type="entry name" value="Galactose-binding domain-like"/>
    <property type="match status" value="1"/>
</dbReference>
<dbReference type="PROSITE" id="PS50022">
    <property type="entry name" value="FA58C_3"/>
    <property type="match status" value="1"/>
</dbReference>
<keyword evidence="3" id="KW-0456">Lyase</keyword>
<evidence type="ECO:0000256" key="1">
    <source>
        <dbReference type="SAM" id="SignalP"/>
    </source>
</evidence>
<protein>
    <submittedName>
        <fullName evidence="3">Polysaccharide lyase family 7 protein</fullName>
    </submittedName>
</protein>
<accession>A0ABW1CQT8</accession>
<dbReference type="SUPFAM" id="SSF49899">
    <property type="entry name" value="Concanavalin A-like lectins/glucanases"/>
    <property type="match status" value="1"/>
</dbReference>
<dbReference type="Pfam" id="PF08787">
    <property type="entry name" value="Alginate_lyase2"/>
    <property type="match status" value="1"/>
</dbReference>
<keyword evidence="1" id="KW-0732">Signal</keyword>
<dbReference type="Pfam" id="PF00754">
    <property type="entry name" value="F5_F8_type_C"/>
    <property type="match status" value="1"/>
</dbReference>
<organism evidence="3 4">
    <name type="scientific">Nonomuraea insulae</name>
    <dbReference type="NCBI Taxonomy" id="1616787"/>
    <lineage>
        <taxon>Bacteria</taxon>
        <taxon>Bacillati</taxon>
        <taxon>Actinomycetota</taxon>
        <taxon>Actinomycetes</taxon>
        <taxon>Streptosporangiales</taxon>
        <taxon>Streptosporangiaceae</taxon>
        <taxon>Nonomuraea</taxon>
    </lineage>
</organism>
<evidence type="ECO:0000259" key="2">
    <source>
        <dbReference type="PROSITE" id="PS50022"/>
    </source>
</evidence>
<dbReference type="Proteomes" id="UP001596058">
    <property type="component" value="Unassembled WGS sequence"/>
</dbReference>
<dbReference type="SUPFAM" id="SSF49785">
    <property type="entry name" value="Galactose-binding domain-like"/>
    <property type="match status" value="1"/>
</dbReference>
<dbReference type="EMBL" id="JBHSPA010000031">
    <property type="protein sequence ID" value="MFC5827602.1"/>
    <property type="molecule type" value="Genomic_DNA"/>
</dbReference>
<dbReference type="InterPro" id="IPR014895">
    <property type="entry name" value="Alginate_lyase_2"/>
</dbReference>
<dbReference type="InterPro" id="IPR000421">
    <property type="entry name" value="FA58C"/>
</dbReference>
<sequence>MFIPLILSVALMSGAAVITPLPGSVTASSHDGNVPANTVDDNLSTRWSAAGDNQWIAYDLGSLQTVGHVSVAVYQGNSRRNRFDLQVSADGGTWTTVWSGQSNGTTSAPVDYDFADVQARHVRYLGHGSTAKGNWNSVSEIDIHGPGGGPACSKPGDVLDLADWKLQTPVDDPAQSGTQPLEVRQPALDTYELSPWYVTTPDCNGVRFRNPVNGTTTPNTTYARTELREMNGSEHASWSSTSGAHTMIIDQAITHLPNTKQHVVAGQIHNGNDQSVFRLEGTNLYVTRDNDTHHKLITSNYTLGTRFQAKFVVSEGSIKAYYNNVLQTTIPLDFEGGYFKAGVYTQANCDNSAPCSSDNYGEVVVYNVSVSHS</sequence>
<dbReference type="Gene3D" id="2.60.120.200">
    <property type="match status" value="1"/>
</dbReference>
<evidence type="ECO:0000313" key="3">
    <source>
        <dbReference type="EMBL" id="MFC5827602.1"/>
    </source>
</evidence>
<feature type="chain" id="PRO_5046832288" evidence="1">
    <location>
        <begin position="19"/>
        <end position="373"/>
    </location>
</feature>
<feature type="domain" description="F5/8 type C" evidence="2">
    <location>
        <begin position="4"/>
        <end position="146"/>
    </location>
</feature>
<dbReference type="RefSeq" id="WP_379517107.1">
    <property type="nucleotide sequence ID" value="NZ_JBHSPA010000031.1"/>
</dbReference>
<feature type="signal peptide" evidence="1">
    <location>
        <begin position="1"/>
        <end position="18"/>
    </location>
</feature>
<evidence type="ECO:0000313" key="4">
    <source>
        <dbReference type="Proteomes" id="UP001596058"/>
    </source>
</evidence>